<protein>
    <submittedName>
        <fullName evidence="2">Uncharacterized protein</fullName>
    </submittedName>
</protein>
<feature type="region of interest" description="Disordered" evidence="1">
    <location>
        <begin position="1"/>
        <end position="46"/>
    </location>
</feature>
<proteinExistence type="predicted"/>
<sequence length="253" mass="28178">GLPDFAKEEDFADPKWQRSEPDSQCYPPHKNDYIKTEETDPETGDPIYTLGRTYQIFWRGGGDGYPPDDMTASAIKAGQGDTPGDDGIFWNAIPNEEYELTIRHDLYRFPDFYRTDEKDDNGNYKGNLLSGPPELRDLNGDRIEYTDIRDVPFANISKGNLSIHAQTPYIAGCDCTQLIHVLDGGDGINNDPLADINLNYLAGIKGSTMTETITANSSEVENLNFCGGFEHIRTIGFDDILPMTTFGINGINF</sequence>
<reference evidence="2" key="1">
    <citation type="submission" date="2018-05" db="EMBL/GenBank/DDBJ databases">
        <authorList>
            <person name="Lanie J.A."/>
            <person name="Ng W.-L."/>
            <person name="Kazmierczak K.M."/>
            <person name="Andrzejewski T.M."/>
            <person name="Davidsen T.M."/>
            <person name="Wayne K.J."/>
            <person name="Tettelin H."/>
            <person name="Glass J.I."/>
            <person name="Rusch D."/>
            <person name="Podicherti R."/>
            <person name="Tsui H.-C.T."/>
            <person name="Winkler M.E."/>
        </authorList>
    </citation>
    <scope>NUCLEOTIDE SEQUENCE</scope>
</reference>
<name>A0A383A5N0_9ZZZZ</name>
<gene>
    <name evidence="2" type="ORF">METZ01_LOCUS455777</name>
</gene>
<organism evidence="2">
    <name type="scientific">marine metagenome</name>
    <dbReference type="NCBI Taxonomy" id="408172"/>
    <lineage>
        <taxon>unclassified sequences</taxon>
        <taxon>metagenomes</taxon>
        <taxon>ecological metagenomes</taxon>
    </lineage>
</organism>
<dbReference type="EMBL" id="UINC01189295">
    <property type="protein sequence ID" value="SVE02923.1"/>
    <property type="molecule type" value="Genomic_DNA"/>
</dbReference>
<evidence type="ECO:0000313" key="2">
    <source>
        <dbReference type="EMBL" id="SVE02923.1"/>
    </source>
</evidence>
<feature type="non-terminal residue" evidence="2">
    <location>
        <position position="1"/>
    </location>
</feature>
<feature type="compositionally biased region" description="Basic and acidic residues" evidence="1">
    <location>
        <begin position="1"/>
        <end position="21"/>
    </location>
</feature>
<feature type="compositionally biased region" description="Basic and acidic residues" evidence="1">
    <location>
        <begin position="29"/>
        <end position="38"/>
    </location>
</feature>
<accession>A0A383A5N0</accession>
<feature type="non-terminal residue" evidence="2">
    <location>
        <position position="253"/>
    </location>
</feature>
<evidence type="ECO:0000256" key="1">
    <source>
        <dbReference type="SAM" id="MobiDB-lite"/>
    </source>
</evidence>
<dbReference type="AlphaFoldDB" id="A0A383A5N0"/>